<organism evidence="1 2">
    <name type="scientific">Calocera cornea HHB12733</name>
    <dbReference type="NCBI Taxonomy" id="1353952"/>
    <lineage>
        <taxon>Eukaryota</taxon>
        <taxon>Fungi</taxon>
        <taxon>Dikarya</taxon>
        <taxon>Basidiomycota</taxon>
        <taxon>Agaricomycotina</taxon>
        <taxon>Dacrymycetes</taxon>
        <taxon>Dacrymycetales</taxon>
        <taxon>Dacrymycetaceae</taxon>
        <taxon>Calocera</taxon>
    </lineage>
</organism>
<evidence type="ECO:0000313" key="1">
    <source>
        <dbReference type="EMBL" id="KZT44689.1"/>
    </source>
</evidence>
<reference evidence="1 2" key="1">
    <citation type="journal article" date="2016" name="Mol. Biol. Evol.">
        <title>Comparative Genomics of Early-Diverging Mushroom-Forming Fungi Provides Insights into the Origins of Lignocellulose Decay Capabilities.</title>
        <authorList>
            <person name="Nagy L.G."/>
            <person name="Riley R."/>
            <person name="Tritt A."/>
            <person name="Adam C."/>
            <person name="Daum C."/>
            <person name="Floudas D."/>
            <person name="Sun H."/>
            <person name="Yadav J.S."/>
            <person name="Pangilinan J."/>
            <person name="Larsson K.H."/>
            <person name="Matsuura K."/>
            <person name="Barry K."/>
            <person name="Labutti K."/>
            <person name="Kuo R."/>
            <person name="Ohm R.A."/>
            <person name="Bhattacharya S.S."/>
            <person name="Shirouzu T."/>
            <person name="Yoshinaga Y."/>
            <person name="Martin F.M."/>
            <person name="Grigoriev I.V."/>
            <person name="Hibbett D.S."/>
        </authorList>
    </citation>
    <scope>NUCLEOTIDE SEQUENCE [LARGE SCALE GENOMIC DNA]</scope>
    <source>
        <strain evidence="1 2">HHB12733</strain>
    </source>
</reference>
<dbReference type="Proteomes" id="UP000076842">
    <property type="component" value="Unassembled WGS sequence"/>
</dbReference>
<name>A0A166JG70_9BASI</name>
<dbReference type="InParanoid" id="A0A166JG70"/>
<evidence type="ECO:0000313" key="2">
    <source>
        <dbReference type="Proteomes" id="UP000076842"/>
    </source>
</evidence>
<feature type="non-terminal residue" evidence="1">
    <location>
        <position position="336"/>
    </location>
</feature>
<sequence>MAACSPSLPGPARMLHTTHPVHGKDVPVYILTTWFIARDDGRAIALEDPGDNWQGRAGLYPYYSRFVPSASAAATPAGDAVLVGQALPMPIHCRDWAKHRYQWHGQRRQRFLARASIPLQLARLPYEVAYKELEVSGRPYQSVWNRSISQLMVWFPECAFMLHDSHPAYLDHLERFIARQTRRLKEEDGHIVHIPYNFDSREMRYCAPDADPVPLCILGIADIDGAWELEAALGMEMALRGHLDLQNFNWIDWRDTKSSLCIVEFTCSEVPMGCAPTDGPSVLGAIAARKNADGSGRCATHASWGNAPTEAFTPRSEPPTYHHTLWLGWRGTTLHT</sequence>
<dbReference type="EMBL" id="KV424401">
    <property type="protein sequence ID" value="KZT44689.1"/>
    <property type="molecule type" value="Genomic_DNA"/>
</dbReference>
<accession>A0A166JG70</accession>
<gene>
    <name evidence="1" type="ORF">CALCODRAFT_541374</name>
</gene>
<proteinExistence type="predicted"/>
<dbReference type="AlphaFoldDB" id="A0A166JG70"/>
<protein>
    <submittedName>
        <fullName evidence="1">Uncharacterized protein</fullName>
    </submittedName>
</protein>
<keyword evidence="2" id="KW-1185">Reference proteome</keyword>